<keyword evidence="2" id="KW-0444">Lipid biosynthesis</keyword>
<dbReference type="Gene3D" id="1.20.120.1630">
    <property type="match status" value="1"/>
</dbReference>
<feature type="transmembrane region" description="Helical" evidence="11">
    <location>
        <begin position="18"/>
        <end position="39"/>
    </location>
</feature>
<organism evidence="12 13">
    <name type="scientific">Neocallimastix californiae</name>
    <dbReference type="NCBI Taxonomy" id="1754190"/>
    <lineage>
        <taxon>Eukaryota</taxon>
        <taxon>Fungi</taxon>
        <taxon>Fungi incertae sedis</taxon>
        <taxon>Chytridiomycota</taxon>
        <taxon>Chytridiomycota incertae sedis</taxon>
        <taxon>Neocallimastigomycetes</taxon>
        <taxon>Neocallimastigales</taxon>
        <taxon>Neocallimastigaceae</taxon>
        <taxon>Neocallimastix</taxon>
    </lineage>
</organism>
<evidence type="ECO:0000256" key="2">
    <source>
        <dbReference type="ARBA" id="ARBA00022516"/>
    </source>
</evidence>
<protein>
    <recommendedName>
        <fullName evidence="14">Protein-S-isoprenylcysteine O-methyltransferase</fullName>
    </recommendedName>
</protein>
<dbReference type="Pfam" id="PF04191">
    <property type="entry name" value="PEMT"/>
    <property type="match status" value="1"/>
</dbReference>
<comment type="caution">
    <text evidence="12">The sequence shown here is derived from an EMBL/GenBank/DDBJ whole genome shotgun (WGS) entry which is preliminary data.</text>
</comment>
<proteinExistence type="predicted"/>
<keyword evidence="13" id="KW-1185">Reference proteome</keyword>
<evidence type="ECO:0000256" key="10">
    <source>
        <dbReference type="ARBA" id="ARBA00023264"/>
    </source>
</evidence>
<comment type="subcellular location">
    <subcellularLocation>
        <location evidence="1">Endomembrane system</location>
        <topology evidence="1">Multi-pass membrane protein</topology>
    </subcellularLocation>
</comment>
<dbReference type="PANTHER" id="PTHR12714">
    <property type="entry name" value="PROTEIN-S ISOPRENYLCYSTEINE O-METHYLTRANSFERASE"/>
    <property type="match status" value="1"/>
</dbReference>
<evidence type="ECO:0000256" key="3">
    <source>
        <dbReference type="ARBA" id="ARBA00022603"/>
    </source>
</evidence>
<keyword evidence="3" id="KW-0489">Methyltransferase</keyword>
<feature type="transmembrane region" description="Helical" evidence="11">
    <location>
        <begin position="51"/>
        <end position="69"/>
    </location>
</feature>
<evidence type="ECO:0000256" key="6">
    <source>
        <dbReference type="ARBA" id="ARBA00022989"/>
    </source>
</evidence>
<evidence type="ECO:0000313" key="13">
    <source>
        <dbReference type="Proteomes" id="UP000193920"/>
    </source>
</evidence>
<dbReference type="Proteomes" id="UP000193920">
    <property type="component" value="Unassembled WGS sequence"/>
</dbReference>
<keyword evidence="5 11" id="KW-0812">Transmembrane</keyword>
<evidence type="ECO:0000256" key="5">
    <source>
        <dbReference type="ARBA" id="ARBA00022692"/>
    </source>
</evidence>
<dbReference type="GO" id="GO:0008168">
    <property type="term" value="F:methyltransferase activity"/>
    <property type="evidence" value="ECO:0007669"/>
    <property type="project" value="UniProtKB-KW"/>
</dbReference>
<dbReference type="GO" id="GO:0006656">
    <property type="term" value="P:phosphatidylcholine biosynthetic process"/>
    <property type="evidence" value="ECO:0007669"/>
    <property type="project" value="UniProtKB-UniPathway"/>
</dbReference>
<keyword evidence="7" id="KW-0443">Lipid metabolism</keyword>
<evidence type="ECO:0000256" key="8">
    <source>
        <dbReference type="ARBA" id="ARBA00023136"/>
    </source>
</evidence>
<keyword evidence="4" id="KW-0949">S-adenosyl-L-methionine</keyword>
<evidence type="ECO:0000256" key="7">
    <source>
        <dbReference type="ARBA" id="ARBA00023098"/>
    </source>
</evidence>
<feature type="transmembrane region" description="Helical" evidence="11">
    <location>
        <begin position="101"/>
        <end position="134"/>
    </location>
</feature>
<keyword evidence="10" id="KW-1208">Phospholipid metabolism</keyword>
<evidence type="ECO:0000256" key="9">
    <source>
        <dbReference type="ARBA" id="ARBA00023209"/>
    </source>
</evidence>
<sequence length="171" mass="19795">MSEENKNEHLPLYGVGPFYNYGVLGLTLVGILCKNFSFLSGGNIHGLRTPLFLTGLIMIIGSLWMWLVAVKKDKLFQEIESNHLVTTGIFSYVRNPIYSSVMIFCTGLLIIAGNWYLIIVLPSIFWLFMTVLMINTEEKWLKERYGQKYEDYCKQVNRCIPWPSKKLEKLK</sequence>
<evidence type="ECO:0008006" key="14">
    <source>
        <dbReference type="Google" id="ProtNLM"/>
    </source>
</evidence>
<dbReference type="STRING" id="1754190.A0A1Y2EYS2"/>
<keyword evidence="8 11" id="KW-0472">Membrane</keyword>
<dbReference type="AlphaFoldDB" id="A0A1Y2EYS2"/>
<keyword evidence="6 11" id="KW-1133">Transmembrane helix</keyword>
<reference evidence="12 13" key="1">
    <citation type="submission" date="2016-08" db="EMBL/GenBank/DDBJ databases">
        <title>A Parts List for Fungal Cellulosomes Revealed by Comparative Genomics.</title>
        <authorList>
            <consortium name="DOE Joint Genome Institute"/>
            <person name="Haitjema C.H."/>
            <person name="Gilmore S.P."/>
            <person name="Henske J.K."/>
            <person name="Solomon K.V."/>
            <person name="De Groot R."/>
            <person name="Kuo A."/>
            <person name="Mondo S.J."/>
            <person name="Salamov A.A."/>
            <person name="Labutti K."/>
            <person name="Zhao Z."/>
            <person name="Chiniquy J."/>
            <person name="Barry K."/>
            <person name="Brewer H.M."/>
            <person name="Purvine S.O."/>
            <person name="Wright A.T."/>
            <person name="Boxma B."/>
            <person name="Van Alen T."/>
            <person name="Hackstein J.H."/>
            <person name="Baker S.E."/>
            <person name="Grigoriev I.V."/>
            <person name="O'Malley M.A."/>
        </authorList>
    </citation>
    <scope>NUCLEOTIDE SEQUENCE [LARGE SCALE GENOMIC DNA]</scope>
    <source>
        <strain evidence="12 13">G1</strain>
    </source>
</reference>
<evidence type="ECO:0000313" key="12">
    <source>
        <dbReference type="EMBL" id="ORY76414.1"/>
    </source>
</evidence>
<evidence type="ECO:0000256" key="11">
    <source>
        <dbReference type="SAM" id="Phobius"/>
    </source>
</evidence>
<dbReference type="GO" id="GO:0032259">
    <property type="term" value="P:methylation"/>
    <property type="evidence" value="ECO:0007669"/>
    <property type="project" value="UniProtKB-KW"/>
</dbReference>
<keyword evidence="9" id="KW-0594">Phospholipid biosynthesis</keyword>
<dbReference type="EMBL" id="MCOG01000022">
    <property type="protein sequence ID" value="ORY76414.1"/>
    <property type="molecule type" value="Genomic_DNA"/>
</dbReference>
<dbReference type="PANTHER" id="PTHR12714:SF9">
    <property type="entry name" value="PROTEIN-S-ISOPRENYLCYSTEINE O-METHYLTRANSFERASE"/>
    <property type="match status" value="1"/>
</dbReference>
<dbReference type="InterPro" id="IPR007318">
    <property type="entry name" value="Phopholipid_MeTrfase"/>
</dbReference>
<gene>
    <name evidence="12" type="ORF">LY90DRAFT_501729</name>
</gene>
<evidence type="ECO:0000256" key="4">
    <source>
        <dbReference type="ARBA" id="ARBA00022691"/>
    </source>
</evidence>
<name>A0A1Y2EYS2_9FUNG</name>
<dbReference type="OrthoDB" id="2129519at2759"/>
<dbReference type="GO" id="GO:0012505">
    <property type="term" value="C:endomembrane system"/>
    <property type="evidence" value="ECO:0007669"/>
    <property type="project" value="UniProtKB-SubCell"/>
</dbReference>
<evidence type="ECO:0000256" key="1">
    <source>
        <dbReference type="ARBA" id="ARBA00004127"/>
    </source>
</evidence>
<accession>A0A1Y2EYS2</accession>
<dbReference type="UniPathway" id="UPA00753"/>
<keyword evidence="3" id="KW-0808">Transferase</keyword>